<accession>A0AAV6MAT4</accession>
<evidence type="ECO:0000313" key="2">
    <source>
        <dbReference type="Proteomes" id="UP000685013"/>
    </source>
</evidence>
<protein>
    <recommendedName>
        <fullName evidence="3">Secreted protein</fullName>
    </recommendedName>
</protein>
<reference evidence="1 2" key="1">
    <citation type="journal article" date="2021" name="Hortic Res">
        <title>The domestication of Cucurbita argyrosperma as revealed by the genome of its wild relative.</title>
        <authorList>
            <person name="Barrera-Redondo J."/>
            <person name="Sanchez-de la Vega G."/>
            <person name="Aguirre-Liguori J.A."/>
            <person name="Castellanos-Morales G."/>
            <person name="Gutierrez-Guerrero Y.T."/>
            <person name="Aguirre-Dugua X."/>
            <person name="Aguirre-Planter E."/>
            <person name="Tenaillon M.I."/>
            <person name="Lira-Saade R."/>
            <person name="Eguiarte L.E."/>
        </authorList>
    </citation>
    <scope>NUCLEOTIDE SEQUENCE [LARGE SCALE GENOMIC DNA]</scope>
    <source>
        <strain evidence="1">JBR-2021</strain>
    </source>
</reference>
<organism evidence="1 2">
    <name type="scientific">Cucurbita argyrosperma subsp. sororia</name>
    <dbReference type="NCBI Taxonomy" id="37648"/>
    <lineage>
        <taxon>Eukaryota</taxon>
        <taxon>Viridiplantae</taxon>
        <taxon>Streptophyta</taxon>
        <taxon>Embryophyta</taxon>
        <taxon>Tracheophyta</taxon>
        <taxon>Spermatophyta</taxon>
        <taxon>Magnoliopsida</taxon>
        <taxon>eudicotyledons</taxon>
        <taxon>Gunneridae</taxon>
        <taxon>Pentapetalae</taxon>
        <taxon>rosids</taxon>
        <taxon>fabids</taxon>
        <taxon>Cucurbitales</taxon>
        <taxon>Cucurbitaceae</taxon>
        <taxon>Cucurbiteae</taxon>
        <taxon>Cucurbita</taxon>
    </lineage>
</organism>
<dbReference type="EMBL" id="JAGKQH010000016">
    <property type="protein sequence ID" value="KAG6577799.1"/>
    <property type="molecule type" value="Genomic_DNA"/>
</dbReference>
<dbReference type="AlphaFoldDB" id="A0AAV6MAT4"/>
<dbReference type="Proteomes" id="UP000685013">
    <property type="component" value="Chromosome 16"/>
</dbReference>
<name>A0AAV6MAT4_9ROSI</name>
<evidence type="ECO:0008006" key="3">
    <source>
        <dbReference type="Google" id="ProtNLM"/>
    </source>
</evidence>
<evidence type="ECO:0000313" key="1">
    <source>
        <dbReference type="EMBL" id="KAG6577799.1"/>
    </source>
</evidence>
<feature type="non-terminal residue" evidence="1">
    <location>
        <position position="1"/>
    </location>
</feature>
<gene>
    <name evidence="1" type="ORF">SDJN03_25373</name>
</gene>
<keyword evidence="2" id="KW-1185">Reference proteome</keyword>
<comment type="caution">
    <text evidence="1">The sequence shown here is derived from an EMBL/GenBank/DDBJ whole genome shotgun (WGS) entry which is preliminary data.</text>
</comment>
<sequence length="95" mass="10913">MFTQHLSRKSMNKFPLVTVLHCAIAAFNTKKCVAMGGCDTAFYRTSSVQFPLSIHHDPITSYNRMNRDDIRRNIDLSNLKYGFVDTGARQDRRQS</sequence>
<proteinExistence type="predicted"/>